<dbReference type="PANTHER" id="PTHR24198:SF165">
    <property type="entry name" value="ANKYRIN REPEAT-CONTAINING PROTEIN-RELATED"/>
    <property type="match status" value="1"/>
</dbReference>
<dbReference type="SMART" id="SM00248">
    <property type="entry name" value="ANK"/>
    <property type="match status" value="7"/>
</dbReference>
<evidence type="ECO:0000256" key="2">
    <source>
        <dbReference type="ARBA" id="ARBA00023043"/>
    </source>
</evidence>
<dbReference type="RefSeq" id="WP_269427568.1">
    <property type="nucleotide sequence ID" value="NZ_JAPWGM010000003.1"/>
</dbReference>
<protein>
    <submittedName>
        <fullName evidence="3">Ankyrin repeat domain-containing protein</fullName>
    </submittedName>
</protein>
<dbReference type="Gene3D" id="1.25.40.20">
    <property type="entry name" value="Ankyrin repeat-containing domain"/>
    <property type="match status" value="2"/>
</dbReference>
<organism evidence="3 4">
    <name type="scientific">Pedobacter punctiformis</name>
    <dbReference type="NCBI Taxonomy" id="3004097"/>
    <lineage>
        <taxon>Bacteria</taxon>
        <taxon>Pseudomonadati</taxon>
        <taxon>Bacteroidota</taxon>
        <taxon>Sphingobacteriia</taxon>
        <taxon>Sphingobacteriales</taxon>
        <taxon>Sphingobacteriaceae</taxon>
        <taxon>Pedobacter</taxon>
    </lineage>
</organism>
<keyword evidence="4" id="KW-1185">Reference proteome</keyword>
<dbReference type="InterPro" id="IPR002110">
    <property type="entry name" value="Ankyrin_rpt"/>
</dbReference>
<proteinExistence type="predicted"/>
<accession>A0ABT4L9A3</accession>
<keyword evidence="2" id="KW-0040">ANK repeat</keyword>
<evidence type="ECO:0000256" key="1">
    <source>
        <dbReference type="ARBA" id="ARBA00022737"/>
    </source>
</evidence>
<name>A0ABT4L9A3_9SPHI</name>
<dbReference type="Pfam" id="PF12796">
    <property type="entry name" value="Ank_2"/>
    <property type="match status" value="2"/>
</dbReference>
<evidence type="ECO:0000313" key="3">
    <source>
        <dbReference type="EMBL" id="MCZ4244500.1"/>
    </source>
</evidence>
<evidence type="ECO:0000313" key="4">
    <source>
        <dbReference type="Proteomes" id="UP001144347"/>
    </source>
</evidence>
<gene>
    <name evidence="3" type="ORF">O0955_10840</name>
</gene>
<dbReference type="SUPFAM" id="SSF48403">
    <property type="entry name" value="Ankyrin repeat"/>
    <property type="match status" value="1"/>
</dbReference>
<dbReference type="PANTHER" id="PTHR24198">
    <property type="entry name" value="ANKYRIN REPEAT AND PROTEIN KINASE DOMAIN-CONTAINING PROTEIN"/>
    <property type="match status" value="1"/>
</dbReference>
<sequence length="394" mass="44789">MIQTSALLDAINKDNFEQAKELLNKGESFPPELDDFNKRQVFDKLIKNKAFDIVNLLVENKTIETDLYEYDSFSKTFFESLINYFGGDEESINFVNHFIGKLSSINDELSDGTLLSYALENKADITLIKALVNGGCDINYTNTYSENLIHLVVSNNRITPEKGLEYLQFLIDGGVDINMPNIVKKTPLIKAVDGHKASYLDILLENGAHCNDIDNEGNTAFFYAVAQQLDLDFYNKLREYDIPDFELINRNGVSILFEYLRIMYGNSTKEIELLNKLVEDGAELTYPSVYYGEPKTPLDLLAEKKTDVLQSLLKTCKIEINNQDDKGNTLLHKVCEFNINFDREMAKETYRKVKLLLEEGADASLTNDKDETPLTLASKDDLKVKTVELLLTQK</sequence>
<dbReference type="InterPro" id="IPR036770">
    <property type="entry name" value="Ankyrin_rpt-contain_sf"/>
</dbReference>
<reference evidence="3" key="1">
    <citation type="submission" date="2022-12" db="EMBL/GenBank/DDBJ databases">
        <title>Genome sequence of HCMS5-2.</title>
        <authorList>
            <person name="Woo H."/>
        </authorList>
    </citation>
    <scope>NUCLEOTIDE SEQUENCE</scope>
    <source>
        <strain evidence="3">HCMS5-2</strain>
    </source>
</reference>
<keyword evidence="1" id="KW-0677">Repeat</keyword>
<dbReference type="EMBL" id="JAPWGM010000003">
    <property type="protein sequence ID" value="MCZ4244500.1"/>
    <property type="molecule type" value="Genomic_DNA"/>
</dbReference>
<dbReference type="Proteomes" id="UP001144347">
    <property type="component" value="Unassembled WGS sequence"/>
</dbReference>
<comment type="caution">
    <text evidence="3">The sequence shown here is derived from an EMBL/GenBank/DDBJ whole genome shotgun (WGS) entry which is preliminary data.</text>
</comment>